<dbReference type="KEGG" id="bmp:NG74_02761"/>
<dbReference type="AlphaFoldDB" id="A0A7D6QRI9"/>
<name>A0A7D6QRI9_BACVE</name>
<protein>
    <submittedName>
        <fullName evidence="1">Uncharacterized protein</fullName>
    </submittedName>
</protein>
<dbReference type="Proteomes" id="UP000587477">
    <property type="component" value="Chromosome"/>
</dbReference>
<sequence>MNIKKAICFSVSAFAITFGVIAFVGNTTHLHHNAAKTDNEVIQLAARLQT</sequence>
<dbReference type="RefSeq" id="WP_017418344.1">
    <property type="nucleotide sequence ID" value="NZ_AP024501.1"/>
</dbReference>
<dbReference type="EMBL" id="CP063687">
    <property type="protein sequence ID" value="QOY27871.1"/>
    <property type="molecule type" value="Genomic_DNA"/>
</dbReference>
<reference evidence="2" key="1">
    <citation type="submission" date="2020-10" db="EMBL/GenBank/DDBJ databases">
        <title>Complete genome sequence of Bacillus velezensis NST6.</title>
        <authorList>
            <person name="Choi J."/>
        </authorList>
    </citation>
    <scope>NUCLEOTIDE SEQUENCE [LARGE SCALE GENOMIC DNA]</scope>
    <source>
        <strain evidence="2">NST6</strain>
    </source>
</reference>
<organism evidence="1 2">
    <name type="scientific">Bacillus velezensis</name>
    <dbReference type="NCBI Taxonomy" id="492670"/>
    <lineage>
        <taxon>Bacteria</taxon>
        <taxon>Bacillati</taxon>
        <taxon>Bacillota</taxon>
        <taxon>Bacilli</taxon>
        <taxon>Bacillales</taxon>
        <taxon>Bacillaceae</taxon>
        <taxon>Bacillus</taxon>
        <taxon>Bacillus amyloliquefaciens group</taxon>
    </lineage>
</organism>
<proteinExistence type="predicted"/>
<evidence type="ECO:0000313" key="1">
    <source>
        <dbReference type="EMBL" id="QOY27871.1"/>
    </source>
</evidence>
<evidence type="ECO:0000313" key="2">
    <source>
        <dbReference type="Proteomes" id="UP000587477"/>
    </source>
</evidence>
<accession>A0A7D6QRI9</accession>
<gene>
    <name evidence="1" type="ORF">BACVE_002909</name>
</gene>